<dbReference type="PANTHER" id="PTHR15581">
    <property type="entry name" value="CENTROMERE PROTEIN R"/>
    <property type="match status" value="1"/>
</dbReference>
<sequence length="196" mass="21842">GKAAALVVLFLGTLVMPAKRALKLDSVMMGKVTATPQMSRKKNHLSFSPTTGTCLMSPFSSPRSSNIQEQRNGLSKGKRDAPKGLTIKSSRKEQPQIEESDKLLALQSEVENSLESFLKIRQNLTSLQALEGSRELENIVGVVNNSGDLRSEVKKNRKLLEEASKQKLLKRSHVWHPAQENLHVLNSYEFLKTIIH</sequence>
<organism evidence="3 4">
    <name type="scientific">Phrynocephalus forsythii</name>
    <dbReference type="NCBI Taxonomy" id="171643"/>
    <lineage>
        <taxon>Eukaryota</taxon>
        <taxon>Metazoa</taxon>
        <taxon>Chordata</taxon>
        <taxon>Craniata</taxon>
        <taxon>Vertebrata</taxon>
        <taxon>Euteleostomi</taxon>
        <taxon>Lepidosauria</taxon>
        <taxon>Squamata</taxon>
        <taxon>Bifurcata</taxon>
        <taxon>Unidentata</taxon>
        <taxon>Episquamata</taxon>
        <taxon>Toxicofera</taxon>
        <taxon>Iguania</taxon>
        <taxon>Acrodonta</taxon>
        <taxon>Agamidae</taxon>
        <taxon>Agaminae</taxon>
        <taxon>Phrynocephalus</taxon>
    </lineage>
</organism>
<feature type="non-terminal residue" evidence="3">
    <location>
        <position position="1"/>
    </location>
</feature>
<dbReference type="PANTHER" id="PTHR15581:SF0">
    <property type="entry name" value="CENTROMERE PROTEIN R"/>
    <property type="match status" value="1"/>
</dbReference>
<evidence type="ECO:0008006" key="5">
    <source>
        <dbReference type="Google" id="ProtNLM"/>
    </source>
</evidence>
<dbReference type="InterPro" id="IPR009601">
    <property type="entry name" value="CENP-R"/>
</dbReference>
<dbReference type="PIRSF" id="PIRSF011860">
    <property type="entry name" value="NRIF3_coact_rcpt"/>
    <property type="match status" value="1"/>
</dbReference>
<keyword evidence="4" id="KW-1185">Reference proteome</keyword>
<comment type="caution">
    <text evidence="3">The sequence shown here is derived from an EMBL/GenBank/DDBJ whole genome shotgun (WGS) entry which is preliminary data.</text>
</comment>
<dbReference type="Proteomes" id="UP001142489">
    <property type="component" value="Unassembled WGS sequence"/>
</dbReference>
<protein>
    <recommendedName>
        <fullName evidence="5">Centromere protein R</fullName>
    </recommendedName>
</protein>
<gene>
    <name evidence="3" type="ORF">JRQ81_014822</name>
</gene>
<proteinExistence type="predicted"/>
<dbReference type="GO" id="GO:0005654">
    <property type="term" value="C:nucleoplasm"/>
    <property type="evidence" value="ECO:0007669"/>
    <property type="project" value="TreeGrafter"/>
</dbReference>
<feature type="signal peptide" evidence="2">
    <location>
        <begin position="1"/>
        <end position="20"/>
    </location>
</feature>
<reference evidence="3" key="1">
    <citation type="journal article" date="2023" name="DNA Res.">
        <title>Chromosome-level genome assembly of Phrynocephalus forsythii using third-generation DNA sequencing and Hi-C analysis.</title>
        <authorList>
            <person name="Qi Y."/>
            <person name="Zhao W."/>
            <person name="Zhao Y."/>
            <person name="Niu C."/>
            <person name="Cao S."/>
            <person name="Zhang Y."/>
        </authorList>
    </citation>
    <scope>NUCLEOTIDE SEQUENCE</scope>
    <source>
        <tissue evidence="3">Muscle</tissue>
    </source>
</reference>
<dbReference type="Pfam" id="PF06729">
    <property type="entry name" value="CENP-R"/>
    <property type="match status" value="1"/>
</dbReference>
<evidence type="ECO:0000256" key="1">
    <source>
        <dbReference type="SAM" id="MobiDB-lite"/>
    </source>
</evidence>
<feature type="compositionally biased region" description="Polar residues" evidence="1">
    <location>
        <begin position="51"/>
        <end position="73"/>
    </location>
</feature>
<dbReference type="OrthoDB" id="8839831at2759"/>
<dbReference type="AlphaFoldDB" id="A0A9Q1B365"/>
<feature type="chain" id="PRO_5040481912" description="Centromere protein R" evidence="2">
    <location>
        <begin position="21"/>
        <end position="196"/>
    </location>
</feature>
<dbReference type="GO" id="GO:0006355">
    <property type="term" value="P:regulation of DNA-templated transcription"/>
    <property type="evidence" value="ECO:0007669"/>
    <property type="project" value="InterPro"/>
</dbReference>
<feature type="region of interest" description="Disordered" evidence="1">
    <location>
        <begin position="51"/>
        <end position="96"/>
    </location>
</feature>
<evidence type="ECO:0000313" key="3">
    <source>
        <dbReference type="EMBL" id="KAJ7332642.1"/>
    </source>
</evidence>
<accession>A0A9Q1B365</accession>
<evidence type="ECO:0000256" key="2">
    <source>
        <dbReference type="SAM" id="SignalP"/>
    </source>
</evidence>
<dbReference type="EMBL" id="JAPFRF010000005">
    <property type="protein sequence ID" value="KAJ7332642.1"/>
    <property type="molecule type" value="Genomic_DNA"/>
</dbReference>
<dbReference type="GO" id="GO:0034080">
    <property type="term" value="P:CENP-A containing chromatin assembly"/>
    <property type="evidence" value="ECO:0007669"/>
    <property type="project" value="InterPro"/>
</dbReference>
<keyword evidence="2" id="KW-0732">Signal</keyword>
<evidence type="ECO:0000313" key="4">
    <source>
        <dbReference type="Proteomes" id="UP001142489"/>
    </source>
</evidence>
<name>A0A9Q1B365_9SAUR</name>